<dbReference type="FunFam" id="3.10.129.10:FF:000042">
    <property type="entry name" value="MaoC domain protein dehydratase"/>
    <property type="match status" value="1"/>
</dbReference>
<sequence length="136" mass="14649">MSKVEVGARASRTKTITDADIRTFAAISGDANPIHLDEDYAKTTRFGRRIAHGMLTASLISAVIGNDLPGVGSIYLSQTLTFKAPVYLDDTITATVEVIAFREEKRIATLRTFCTNQDGTVVLEGEAIVMAPKEAS</sequence>
<dbReference type="GO" id="GO:0005835">
    <property type="term" value="C:fatty acid synthase complex"/>
    <property type="evidence" value="ECO:0007669"/>
    <property type="project" value="InterPro"/>
</dbReference>
<dbReference type="PANTHER" id="PTHR43437">
    <property type="entry name" value="HYDROXYACYL-THIOESTER DEHYDRATASE TYPE 2, MITOCHONDRIAL-RELATED"/>
    <property type="match status" value="1"/>
</dbReference>
<protein>
    <submittedName>
        <fullName evidence="4">Enoyl-CoA hydratase</fullName>
    </submittedName>
</protein>
<dbReference type="PANTHER" id="PTHR43437:SF3">
    <property type="entry name" value="HYDROXYACYL-THIOESTER DEHYDRATASE TYPE 2, MITOCHONDRIAL"/>
    <property type="match status" value="1"/>
</dbReference>
<dbReference type="SUPFAM" id="SSF54637">
    <property type="entry name" value="Thioesterase/thiol ester dehydrase-isomerase"/>
    <property type="match status" value="1"/>
</dbReference>
<dbReference type="AlphaFoldDB" id="A0A2M8PZD8"/>
<accession>A0A2M8PZD8</accession>
<dbReference type="Pfam" id="PF01575">
    <property type="entry name" value="MaoC_dehydratas"/>
    <property type="match status" value="1"/>
</dbReference>
<dbReference type="GO" id="GO:0006633">
    <property type="term" value="P:fatty acid biosynthetic process"/>
    <property type="evidence" value="ECO:0007669"/>
    <property type="project" value="InterPro"/>
</dbReference>
<organism evidence="4 5">
    <name type="scientific">Candidatus Thermofonsia Clade 1 bacterium</name>
    <dbReference type="NCBI Taxonomy" id="2364210"/>
    <lineage>
        <taxon>Bacteria</taxon>
        <taxon>Bacillati</taxon>
        <taxon>Chloroflexota</taxon>
        <taxon>Candidatus Thermofontia</taxon>
        <taxon>Candidatus Thermofonsia Clade 1</taxon>
    </lineage>
</organism>
<proteinExistence type="predicted"/>
<dbReference type="CDD" id="cd03449">
    <property type="entry name" value="R_hydratase"/>
    <property type="match status" value="1"/>
</dbReference>
<dbReference type="Proteomes" id="UP000228947">
    <property type="component" value="Unassembled WGS sequence"/>
</dbReference>
<evidence type="ECO:0000259" key="2">
    <source>
        <dbReference type="Pfam" id="PF01575"/>
    </source>
</evidence>
<feature type="domain" description="MaoC-like" evidence="2">
    <location>
        <begin position="9"/>
        <end position="105"/>
    </location>
</feature>
<name>A0A2M8PZD8_9CHLR</name>
<dbReference type="InterPro" id="IPR003965">
    <property type="entry name" value="Fatty_acid_synthase"/>
</dbReference>
<dbReference type="InterPro" id="IPR050965">
    <property type="entry name" value="UPF0336/Enoyl-CoA_hydratase"/>
</dbReference>
<gene>
    <name evidence="3" type="ORF">CUN49_07230</name>
    <name evidence="4" type="ORF">CUN50_02010</name>
</gene>
<evidence type="ECO:0000256" key="1">
    <source>
        <dbReference type="ARBA" id="ARBA00023239"/>
    </source>
</evidence>
<dbReference type="PRINTS" id="PR01483">
    <property type="entry name" value="FASYNTHASE"/>
</dbReference>
<accession>A0A2M8PEV6</accession>
<evidence type="ECO:0000313" key="3">
    <source>
        <dbReference type="EMBL" id="PJF36083.1"/>
    </source>
</evidence>
<dbReference type="GO" id="GO:0004312">
    <property type="term" value="F:fatty acid synthase activity"/>
    <property type="evidence" value="ECO:0007669"/>
    <property type="project" value="InterPro"/>
</dbReference>
<reference evidence="5 6" key="1">
    <citation type="submission" date="2017-11" db="EMBL/GenBank/DDBJ databases">
        <title>Evolution of Phototrophy in the Chloroflexi Phylum Driven by Horizontal Gene Transfer.</title>
        <authorList>
            <person name="Ward L.M."/>
            <person name="Hemp J."/>
            <person name="Shih P.M."/>
            <person name="Mcglynn S.E."/>
            <person name="Fischer W."/>
        </authorList>
    </citation>
    <scope>NUCLEOTIDE SEQUENCE [LARGE SCALE GENOMIC DNA]</scope>
    <source>
        <strain evidence="4">CP1_1M</strain>
        <strain evidence="3">JP3_13</strain>
    </source>
</reference>
<dbReference type="InterPro" id="IPR029069">
    <property type="entry name" value="HotDog_dom_sf"/>
</dbReference>
<dbReference type="Gene3D" id="3.10.129.10">
    <property type="entry name" value="Hotdog Thioesterase"/>
    <property type="match status" value="1"/>
</dbReference>
<dbReference type="Proteomes" id="UP000229681">
    <property type="component" value="Unassembled WGS sequence"/>
</dbReference>
<evidence type="ECO:0000313" key="6">
    <source>
        <dbReference type="Proteomes" id="UP000229681"/>
    </source>
</evidence>
<dbReference type="GO" id="GO:0019171">
    <property type="term" value="F:(3R)-hydroxyacyl-[acyl-carrier-protein] dehydratase activity"/>
    <property type="evidence" value="ECO:0007669"/>
    <property type="project" value="TreeGrafter"/>
</dbReference>
<evidence type="ECO:0000313" key="4">
    <source>
        <dbReference type="EMBL" id="PJF42917.1"/>
    </source>
</evidence>
<evidence type="ECO:0000313" key="5">
    <source>
        <dbReference type="Proteomes" id="UP000228947"/>
    </source>
</evidence>
<keyword evidence="1" id="KW-0456">Lyase</keyword>
<dbReference type="InterPro" id="IPR002539">
    <property type="entry name" value="MaoC-like_dom"/>
</dbReference>
<dbReference type="EMBL" id="PGTL01000006">
    <property type="protein sequence ID" value="PJF42917.1"/>
    <property type="molecule type" value="Genomic_DNA"/>
</dbReference>
<comment type="caution">
    <text evidence="4">The sequence shown here is derived from an EMBL/GenBank/DDBJ whole genome shotgun (WGS) entry which is preliminary data.</text>
</comment>
<dbReference type="EMBL" id="PGTM01000081">
    <property type="protein sequence ID" value="PJF36083.1"/>
    <property type="molecule type" value="Genomic_DNA"/>
</dbReference>